<protein>
    <submittedName>
        <fullName evidence="1">Uncharacterized protein</fullName>
    </submittedName>
</protein>
<gene>
    <name evidence="1" type="ORF">F5148DRAFT_318056</name>
</gene>
<evidence type="ECO:0000313" key="2">
    <source>
        <dbReference type="Proteomes" id="UP001207468"/>
    </source>
</evidence>
<accession>A0ACC0U3M6</accession>
<dbReference type="EMBL" id="JAGFNK010000207">
    <property type="protein sequence ID" value="KAI9458715.1"/>
    <property type="molecule type" value="Genomic_DNA"/>
</dbReference>
<organism evidence="1 2">
    <name type="scientific">Russula earlei</name>
    <dbReference type="NCBI Taxonomy" id="71964"/>
    <lineage>
        <taxon>Eukaryota</taxon>
        <taxon>Fungi</taxon>
        <taxon>Dikarya</taxon>
        <taxon>Basidiomycota</taxon>
        <taxon>Agaricomycotina</taxon>
        <taxon>Agaricomycetes</taxon>
        <taxon>Russulales</taxon>
        <taxon>Russulaceae</taxon>
        <taxon>Russula</taxon>
    </lineage>
</organism>
<evidence type="ECO:0000313" key="1">
    <source>
        <dbReference type="EMBL" id="KAI9458715.1"/>
    </source>
</evidence>
<sequence>MARNACFHACAIRDFWALPAAIAHCPISQASLHGDTAWPGRGDDAANSPPAALSAVRDMSSVVMIMSLSQWQSQCNGHDHDRDHGMAQAATNEPARDHSRVDQMRFCKTLQVSVCDLPVPAGFLLPDARPGFPATSTPSPSTLDGTIPSLDTWMARNACAIIFDTPHEGRTAPTTPLPPSLHHPANTCRATAITFARLFSRQPTHTKANGPAQRHSPTFIILPSTHASHAPSQQIDTPHKGRMARPNATPLPSPSRQHTPRDRDRLCEHLLPRKRCTPK</sequence>
<comment type="caution">
    <text evidence="1">The sequence shown here is derived from an EMBL/GenBank/DDBJ whole genome shotgun (WGS) entry which is preliminary data.</text>
</comment>
<name>A0ACC0U3M6_9AGAM</name>
<dbReference type="Proteomes" id="UP001207468">
    <property type="component" value="Unassembled WGS sequence"/>
</dbReference>
<keyword evidence="2" id="KW-1185">Reference proteome</keyword>
<proteinExistence type="predicted"/>
<reference evidence="1" key="1">
    <citation type="submission" date="2021-03" db="EMBL/GenBank/DDBJ databases">
        <title>Evolutionary priming and transition to the ectomycorrhizal habit in an iconic lineage of mushroom-forming fungi: is preadaptation a requirement?</title>
        <authorList>
            <consortium name="DOE Joint Genome Institute"/>
            <person name="Looney B.P."/>
            <person name="Miyauchi S."/>
            <person name="Morin E."/>
            <person name="Drula E."/>
            <person name="Courty P.E."/>
            <person name="Chicoki N."/>
            <person name="Fauchery L."/>
            <person name="Kohler A."/>
            <person name="Kuo A."/>
            <person name="LaButti K."/>
            <person name="Pangilinan J."/>
            <person name="Lipzen A."/>
            <person name="Riley R."/>
            <person name="Andreopoulos W."/>
            <person name="He G."/>
            <person name="Johnson J."/>
            <person name="Barry K.W."/>
            <person name="Grigoriev I.V."/>
            <person name="Nagy L."/>
            <person name="Hibbett D."/>
            <person name="Henrissat B."/>
            <person name="Matheny P.B."/>
            <person name="Labbe J."/>
            <person name="Martin A.F."/>
        </authorList>
    </citation>
    <scope>NUCLEOTIDE SEQUENCE</scope>
    <source>
        <strain evidence="1">BPL698</strain>
    </source>
</reference>